<organism evidence="2 4">
    <name type="scientific">Puccinia graminis f. sp. tritici</name>
    <dbReference type="NCBI Taxonomy" id="56615"/>
    <lineage>
        <taxon>Eukaryota</taxon>
        <taxon>Fungi</taxon>
        <taxon>Dikarya</taxon>
        <taxon>Basidiomycota</taxon>
        <taxon>Pucciniomycotina</taxon>
        <taxon>Pucciniomycetes</taxon>
        <taxon>Pucciniales</taxon>
        <taxon>Pucciniaceae</taxon>
        <taxon>Puccinia</taxon>
    </lineage>
</organism>
<dbReference type="Proteomes" id="UP000325313">
    <property type="component" value="Unassembled WGS sequence"/>
</dbReference>
<name>A0A5B0P1B8_PUCGR</name>
<comment type="caution">
    <text evidence="2">The sequence shown here is derived from an EMBL/GenBank/DDBJ whole genome shotgun (WGS) entry which is preliminary data.</text>
</comment>
<accession>A0A5B0P1B8</accession>
<dbReference type="EMBL" id="VSWC01000079">
    <property type="protein sequence ID" value="KAA1094554.1"/>
    <property type="molecule type" value="Genomic_DNA"/>
</dbReference>
<sequence length="129" mass="14031">MLTRTYRSSILTVETTTNKLPQSPPPLPWIPPDTPQAVPTGIPAPLIKKVPGWNDTIVAQLLGQISPSPPRPFVVPITDKHYKELIKSEIDCVHPGWGSNRDTVWVISVCVTNANHGSLSHLALRTGTG</sequence>
<feature type="compositionally biased region" description="Pro residues" evidence="1">
    <location>
        <begin position="22"/>
        <end position="34"/>
    </location>
</feature>
<keyword evidence="4" id="KW-1185">Reference proteome</keyword>
<dbReference type="EMBL" id="VDEP01000138">
    <property type="protein sequence ID" value="KAA1129029.1"/>
    <property type="molecule type" value="Genomic_DNA"/>
</dbReference>
<evidence type="ECO:0000313" key="5">
    <source>
        <dbReference type="Proteomes" id="UP000325313"/>
    </source>
</evidence>
<proteinExistence type="predicted"/>
<dbReference type="AlphaFoldDB" id="A0A5B0P1B8"/>
<protein>
    <submittedName>
        <fullName evidence="2">Uncharacterized protein</fullName>
    </submittedName>
</protein>
<feature type="region of interest" description="Disordered" evidence="1">
    <location>
        <begin position="13"/>
        <end position="35"/>
    </location>
</feature>
<evidence type="ECO:0000256" key="1">
    <source>
        <dbReference type="SAM" id="MobiDB-lite"/>
    </source>
</evidence>
<reference evidence="4 5" key="1">
    <citation type="submission" date="2019-05" db="EMBL/GenBank/DDBJ databases">
        <title>Emergence of the Ug99 lineage of the wheat stem rust pathogen through somatic hybridization.</title>
        <authorList>
            <person name="Li F."/>
            <person name="Upadhyaya N.M."/>
            <person name="Sperschneider J."/>
            <person name="Matny O."/>
            <person name="Nguyen-Phuc H."/>
            <person name="Mago R."/>
            <person name="Raley C."/>
            <person name="Miller M.E."/>
            <person name="Silverstein K.A.T."/>
            <person name="Henningsen E."/>
            <person name="Hirsch C.D."/>
            <person name="Visser B."/>
            <person name="Pretorius Z.A."/>
            <person name="Steffenson B.J."/>
            <person name="Schwessinger B."/>
            <person name="Dodds P.N."/>
            <person name="Figueroa M."/>
        </authorList>
    </citation>
    <scope>NUCLEOTIDE SEQUENCE [LARGE SCALE GENOMIC DNA]</scope>
    <source>
        <strain evidence="2">21-0</strain>
        <strain evidence="3 5">Ug99</strain>
    </source>
</reference>
<evidence type="ECO:0000313" key="3">
    <source>
        <dbReference type="EMBL" id="KAA1129029.1"/>
    </source>
</evidence>
<gene>
    <name evidence="2" type="ORF">PGT21_024864</name>
    <name evidence="3" type="ORF">PGTUg99_024466</name>
</gene>
<dbReference type="Proteomes" id="UP000324748">
    <property type="component" value="Unassembled WGS sequence"/>
</dbReference>
<evidence type="ECO:0000313" key="2">
    <source>
        <dbReference type="EMBL" id="KAA1094554.1"/>
    </source>
</evidence>
<evidence type="ECO:0000313" key="4">
    <source>
        <dbReference type="Proteomes" id="UP000324748"/>
    </source>
</evidence>